<dbReference type="Pfam" id="PF02911">
    <property type="entry name" value="Formyl_trans_C"/>
    <property type="match status" value="1"/>
</dbReference>
<dbReference type="SUPFAM" id="SSF55048">
    <property type="entry name" value="Probable ACP-binding domain of malonyl-CoA ACP transacylase"/>
    <property type="match status" value="1"/>
</dbReference>
<proteinExistence type="predicted"/>
<dbReference type="Pfam" id="PF16197">
    <property type="entry name" value="KAsynt_C_assoc"/>
    <property type="match status" value="1"/>
</dbReference>
<dbReference type="GO" id="GO:0031177">
    <property type="term" value="F:phosphopantetheine binding"/>
    <property type="evidence" value="ECO:0007669"/>
    <property type="project" value="InterPro"/>
</dbReference>
<dbReference type="InterPro" id="IPR005793">
    <property type="entry name" value="Formyl_trans_C"/>
</dbReference>
<dbReference type="InterPro" id="IPR001227">
    <property type="entry name" value="Ac_transferase_dom_sf"/>
</dbReference>
<dbReference type="InterPro" id="IPR049551">
    <property type="entry name" value="PKS_DH_C"/>
</dbReference>
<dbReference type="FunFam" id="3.40.47.10:FF:000019">
    <property type="entry name" value="Polyketide synthase type I"/>
    <property type="match status" value="1"/>
</dbReference>
<feature type="domain" description="PKS/mFAS DH" evidence="11">
    <location>
        <begin position="2425"/>
        <end position="2705"/>
    </location>
</feature>
<dbReference type="SMART" id="SM00829">
    <property type="entry name" value="PKS_ER"/>
    <property type="match status" value="1"/>
</dbReference>
<dbReference type="Gene3D" id="3.40.50.150">
    <property type="entry name" value="Vaccinia Virus protein VP39"/>
    <property type="match status" value="1"/>
</dbReference>
<dbReference type="SUPFAM" id="SSF51735">
    <property type="entry name" value="NAD(P)-binding Rossmann-fold domains"/>
    <property type="match status" value="4"/>
</dbReference>
<dbReference type="InterPro" id="IPR057326">
    <property type="entry name" value="KR_dom"/>
</dbReference>
<dbReference type="InterPro" id="IPR036477">
    <property type="entry name" value="Formyl_transf_N_sf"/>
</dbReference>
<dbReference type="Gene3D" id="3.40.366.10">
    <property type="entry name" value="Malonyl-Coenzyme A Acyl Carrier Protein, domain 2"/>
    <property type="match status" value="1"/>
</dbReference>
<dbReference type="CDD" id="cd02440">
    <property type="entry name" value="AdoMet_MTases"/>
    <property type="match status" value="1"/>
</dbReference>
<dbReference type="Pfam" id="PF22953">
    <property type="entry name" value="SpnB_Rossmann"/>
    <property type="match status" value="1"/>
</dbReference>
<sequence>MEKGHRIRVVISGDAEVRSWAVKAGIPSCELDDALVLAPRLECDLLLSVGNHAIVPAALLACAKRMSVNYHYGPLPEYAGLNAPSWAVAHREREYAVTWHRIGELVDGGDILKRIPVAVEPGETALSLGLKCDEAAVGSLAALIDEIAEDRVTGVSQDLAARRYFSRHTQLPAEGLIDWTIGADDIVALVRATDHGPFDSPLVWPKVDLNGHILAVRAAHPGAASPGTSAGEVLACDDASGLQVATASGTVHLTRLCTLEGAPVAVSALTTGMSVRPGLILAAPGDALRTAITEAGTAASKAAGYWRERLAGDAHPFRLPFTPPVSSGAQQRVTARYRIPGGVPALLGALGTFLGRASMTENLVLAVAAPRDGVDAAYRDLFAAWLPLRAAFDPARTVAENLQAVAEEFRLGQEKAWLRRDFIGRDATLRNLWESGDLTPDVAVSWPGATAGASTSAEGTGALGPALELALREDGETVEFLFDAQRIARQDVVRLAGQLSDWCDRLPALVEEPLASVDVLAGPERMSLIDAFNATGDDAALGHRLHELFEQAAESHAGDVAVICAETQLTYRELNADANRVAHALIARGIGRGDLVGLALDRSLDLVVSLLAVLKTGAAYVPIDPAFPAGRIRQMVDSADPKVILTPAVTPVNLAFWAALCLPIDDARTQAEAGTDNPGVQVDADDLAYVIYTSGSTGAPKGVEISHGALCNFLLSMRRQPGCAETDRLLAVTTISFDIAALELFLPLLSGATVVIAQAHETIDAGALLALMRRHALTMMQGTPATWQLLLDSGWHGDPRLATILCGGEALPRQLADRLLDCGDAVWNMYGPTETTVWSSVWHVADGDVVIGTPIANTQLYVLDANLMPVPAGFPGELCIGGAGVARGYHGDAEQTGSRFVANPFHPGSLYRTGDVARFVAPDALSVLGRNDGQVKLRGHRIELGDIEAALASHEEIARAVVIGRDEQLVAYCVRGGAPSAVPDEPAQRAAPAEWAGAWDRAYESEADDAAFNLAGWHNSYDGLPFSAAEMREWQRGSVNRILSYAPRNVFEIGSGSGLMMFGIAPHCAAYHAVDASARAVDSTRQHLGSLPHVTCEHRPAHDLPDVAEGAFDTVIVNSVAQYFPNAAYLTSVLAWATRAVTEGRVFLGDIRDLSLLRMFHADVIDFRAGGDIEPDELARRADQAVAAERELTLAPAYFAELPSVFPQITRVEIALRDGHHINEMTRYRYDVTLHIGGSADVATSGAEHSWPTRQLDLAALRDLVAAEADGGPLRIDDIPNGRLGDVHSRVAAALGHPAEPPASWVDPRDLTALADEAGVRLALVPASSGDPWAFDALFWQPGQTPDLSPRQSATAVDRAAPHQPAYTNVPAVGEQARTPLGRVLRPWLAERLPAYMVPAFFVELDQFPLTPNGKIDRAALPDPVAEFEATAKPATELERDILAVWSEVLGHDHIGVNQNFFEIGGNSLRVVRVQTQLEKLLGRPVSAAKLFEHFTVKALAAHLAGAATTRKAPIPARRRSVDEPIAIVGMACRLPGEVTSPEEFWELLERGVDGIVEVPPDRWDAAAIYDPDPEARGKSISSRGGFVTPIDLFDAPFFGISPREARAMDPLQRLMLETTWEAFERAGYTLEELRGSQTGAFVGVGKSAGYREYGITTGGSIADLDGYVGPGSAGATASGRLSHVFGLEGPTMTVDTACSSSLVTTHLAANALRNGECDLAVSGGATLMLTSNMHVEFSRLRGMSPDGLCRSFSADNDGTGWSEGVAVVILKRLSDAQRDGDPVLAVLRGTAVNHDGHAASLTTPSGPAQQQVIRAALGASGLQPEDIDYLEAHGTATRLGDPIEGTALGEVFGGSHPAEPLWVGSVKSNLGHTQAAAGLAGVMKIVLGLQHHLIPRTLHVSEPSPAVDWAGANMALVQQAQPWPPKDRPRRGGVSSFGIGGTNAHIIVEEPPAPVEADKPAAPLPPTLPFLVSGFTDTALRQQAEALHQHLGMNIQDRLVDVAYSLAATRSHFRKRLVLMARDKADLLDKLGSYARSGEVPADAVRTGDRSEDPRLALLFTGQGSQWSGMGKDVYATYPVFRAAVDEIAAHFTELDRPLLDVMWADDSEDAALLHRTDFTQPALFTLEVALWRLWHSWGVRPDLLAGHSIGELAAAHVAGVFDLADACRLVGARGRLMQALPSRGAMASLEATGPEAEAALEELGLAGKVDLAGLNTPTQTVVSGDADAVQALVAHFAAHDRRVKELTVSHAFHSHHMDGMLAQYRAVAETVAFHPPALPLVSSLTGVSAAPGELEQAEYWVRQVRHAVRFGDSVATLHQEGVNIFLELGPQPVLSGMGAACLADETGLAWVASLQAGKDGSSVLQRGLADLHVLDAPIDWRGWFAPFGAAMVELPTYAFQRERFWFDPPAPRSVGAGLDDTDHPLLGGLVRIAGTDLTVFTTVVASDEPAWVQDHQIMGTVLMPGTAYLEAMRAAGDASAPGDWDVADVGFLFPMVLTKGTSARLQVTVGQESDGGRAVQVYSAPDREDGEWQLHAEGRIVPAQPGPGVTVTLPPAGAERLDVSALYSDLDELGYEFGPLFQGIKEAWQVDGMVWARAALPEDSTHTAGDYVLHPALMDSAMQTLLFSMRLQNTDPDDVLVPYEAQRMSMRRRGLSEVWVRVARFELGEGEFRASLDFFDPAGENIGGLHEMHARRVDRAVLRRLAAAGVDRFQFEVDWKPVGTDKVEIGGSWGLLSPAGDVAWGREVKTALSRAGVQAFKVRDLEEAQDLDGVLCLWDAADPTRALELAGKALAQLHEAAESGFVPPLVWLTRGAVGTDADDMASGLASAPLWGLMRTARSENPDLALRLIDLGDEEPDLQALAPALMLAAEPECALRHGQALVPHLQRAGAGGELTLPAEGRWQLEIAAKGRLDQPLTVRRVTPKPLAAGDIRAEVKATGVNFLDVLNALGMVELPVFGMEFAGVVTEVGSGVKDLKVGDPVLGLGQGSFASEVSTDARWVVRIPDNLSFEEAATIPMTFLSAWFGLHELGALRPGERVLIHAAAGGVGMAAVQLAQLHGAEVYGTASEPKWAALRELGLDDDHIASSRDLGFVESFGRTAPGRGFDVVLNSLADEFIDAGLGMLAAGGRFLELGKIDLREQAWVDENHPGVKYRVYHLLEADPDLMHTMLVSLAELLGAGKLKPLPLRTFPITATSDALRFMAQARHVGKVVLVPTEHKEFIRPEGAVLITGGLGALGRHVAIWLATTHGVRDFVLTSRRGPDAADAEVLVAVLGALGATATVVAADAADGDSMKSVLSLFDADRPLRGVVHAAGVLDDGALSALTPERLATVFLPKVDGAWHLHRLTQDLDLDFFLLFSSISNVLGAPGQGNYAAANAFLDTLAHLRRAQGLPATSVAWGPWDGDGMAAGLSERDQVRIARTGLDGISADEGLELLEAAVRSGRALTVAAALDLGRIQTYYVEQGGVPPLLRSLLSSHSGENSQRAKGDGGAGLRRLLGQTTPEEQVNVVLDLVRGGVAKTLGFASLSDVDVNLPLQDIGIDSLTAVLMRNQLADMTGLALPAKIAFDHPDLTSLSQFLLAKLQERGLDAPVEASADTGGSPAEPANAAGLDMAPVRKGYLDPQLRFDNARDTLDRPESVFLTGATGFVGAFLLRELLEAGISAHCLVRAPDPEAATQRLVTALSSYGMWDERYASLLHPVVGDLSQPLFGLSQETFDQLADEVDAVCHSGALVDWMRPLNEYIGPNVIGVHEALRLASQGRGKAVHVMSTFGTLPRYLGFEVKPDEAEYGYVTSKWMAEQMVIAARWRGAKASVYRLPFVGPSAGTGHFRLDRGDFLHNLIVGCMAMGSYPTTNASMAAVLPVDYLCRTVAAVLTEEREHIGRDYDFVNAEAPSFNAFFELVAAAAGEGELVPFDAWKRRALDYAAAHPTSAMARIGALVDGLTPDNLTLTFGAGLTGEHVFGGADHPAPRLGEQFAAMYVDRITAAETSAAVTA</sequence>
<dbReference type="FunFam" id="3.40.366.10:FF:000002">
    <property type="entry name" value="Probable polyketide synthase 2"/>
    <property type="match status" value="1"/>
</dbReference>
<evidence type="ECO:0000256" key="4">
    <source>
        <dbReference type="ARBA" id="ARBA00022737"/>
    </source>
</evidence>
<dbReference type="Pfam" id="PF02801">
    <property type="entry name" value="Ketoacyl-synt_C"/>
    <property type="match status" value="1"/>
</dbReference>
<feature type="domain" description="Carrier" evidence="9">
    <location>
        <begin position="3514"/>
        <end position="3589"/>
    </location>
</feature>
<dbReference type="InterPro" id="IPR014030">
    <property type="entry name" value="Ketoacyl_synth_N"/>
</dbReference>
<dbReference type="Pfam" id="PF00501">
    <property type="entry name" value="AMP-binding"/>
    <property type="match status" value="1"/>
</dbReference>
<keyword evidence="13" id="KW-1185">Reference proteome</keyword>
<name>A0A941EMB7_9ACTN</name>
<dbReference type="InterPro" id="IPR016035">
    <property type="entry name" value="Acyl_Trfase/lysoPLipase"/>
</dbReference>
<dbReference type="PANTHER" id="PTHR43775:SF51">
    <property type="entry name" value="INACTIVE PHENOLPHTHIOCEROL SYNTHESIS POLYKETIDE SYNTHASE TYPE I PKS1-RELATED"/>
    <property type="match status" value="1"/>
</dbReference>
<dbReference type="InterPro" id="IPR036291">
    <property type="entry name" value="NAD(P)-bd_dom_sf"/>
</dbReference>
<dbReference type="InterPro" id="IPR011032">
    <property type="entry name" value="GroES-like_sf"/>
</dbReference>
<dbReference type="CDD" id="cd00833">
    <property type="entry name" value="PKS"/>
    <property type="match status" value="1"/>
</dbReference>
<dbReference type="PANTHER" id="PTHR43775">
    <property type="entry name" value="FATTY ACID SYNTHASE"/>
    <property type="match status" value="1"/>
</dbReference>
<dbReference type="Pfam" id="PF00551">
    <property type="entry name" value="Formyl_trans_N"/>
    <property type="match status" value="1"/>
</dbReference>
<protein>
    <submittedName>
        <fullName evidence="12">Amino acid adenylation domain-containing protein</fullName>
    </submittedName>
</protein>
<dbReference type="NCBIfam" id="TIGR01733">
    <property type="entry name" value="AA-adenyl-dom"/>
    <property type="match status" value="1"/>
</dbReference>
<dbReference type="InterPro" id="IPR009081">
    <property type="entry name" value="PP-bd_ACP"/>
</dbReference>
<dbReference type="InterPro" id="IPR016036">
    <property type="entry name" value="Malonyl_transacylase_ACP-bd"/>
</dbReference>
<dbReference type="InterPro" id="IPR049900">
    <property type="entry name" value="PKS_mFAS_DH"/>
</dbReference>
<dbReference type="PROSITE" id="PS50075">
    <property type="entry name" value="CARRIER"/>
    <property type="match status" value="2"/>
</dbReference>
<dbReference type="Gene3D" id="3.40.50.11460">
    <property type="match status" value="1"/>
</dbReference>
<dbReference type="InterPro" id="IPR032821">
    <property type="entry name" value="PKS_assoc"/>
</dbReference>
<keyword evidence="6" id="KW-0511">Multifunctional enzyme</keyword>
<dbReference type="CDD" id="cd08956">
    <property type="entry name" value="KR_3_FAS_SDR_x"/>
    <property type="match status" value="1"/>
</dbReference>
<dbReference type="InterPro" id="IPR010080">
    <property type="entry name" value="Thioester_reductase-like_dom"/>
</dbReference>
<dbReference type="Pfam" id="PF14765">
    <property type="entry name" value="PS-DH"/>
    <property type="match status" value="1"/>
</dbReference>
<dbReference type="Gene3D" id="3.30.300.30">
    <property type="match status" value="2"/>
</dbReference>
<dbReference type="GO" id="GO:0005737">
    <property type="term" value="C:cytoplasm"/>
    <property type="evidence" value="ECO:0007669"/>
    <property type="project" value="TreeGrafter"/>
</dbReference>
<dbReference type="SUPFAM" id="SSF56801">
    <property type="entry name" value="Acetyl-CoA synthetase-like"/>
    <property type="match status" value="1"/>
</dbReference>
<dbReference type="InterPro" id="IPR055123">
    <property type="entry name" value="SpnB-like_Rossmann"/>
</dbReference>
<dbReference type="SMART" id="SM00826">
    <property type="entry name" value="PKS_DH"/>
    <property type="match status" value="1"/>
</dbReference>
<dbReference type="InterPro" id="IPR020807">
    <property type="entry name" value="PKS_DH"/>
</dbReference>
<reference evidence="12" key="1">
    <citation type="submission" date="2021-04" db="EMBL/GenBank/DDBJ databases">
        <title>Genome based classification of Actinospica acidithermotolerans sp. nov., an actinobacterium isolated from an Indonesian hot spring.</title>
        <authorList>
            <person name="Kusuma A.B."/>
            <person name="Putra K.E."/>
            <person name="Nafisah S."/>
            <person name="Loh J."/>
            <person name="Nouioui I."/>
            <person name="Goodfellow M."/>
        </authorList>
    </citation>
    <scope>NUCLEOTIDE SEQUENCE</scope>
    <source>
        <strain evidence="12">CSCA 57</strain>
    </source>
</reference>
<accession>A0A941EMB7</accession>
<dbReference type="SMART" id="SM00822">
    <property type="entry name" value="PKS_KR"/>
    <property type="match status" value="1"/>
</dbReference>
<dbReference type="InterPro" id="IPR020841">
    <property type="entry name" value="PKS_Beta-ketoAc_synthase_dom"/>
</dbReference>
<feature type="domain" description="Ketosynthase family 3 (KS3)" evidence="10">
    <location>
        <begin position="1523"/>
        <end position="1951"/>
    </location>
</feature>
<dbReference type="SUPFAM" id="SSF53335">
    <property type="entry name" value="S-adenosyl-L-methionine-dependent methyltransferases"/>
    <property type="match status" value="1"/>
</dbReference>
<keyword evidence="3" id="KW-0808">Transferase</keyword>
<dbReference type="Gene3D" id="3.10.129.110">
    <property type="entry name" value="Polyketide synthase dehydratase"/>
    <property type="match status" value="1"/>
</dbReference>
<evidence type="ECO:0000256" key="1">
    <source>
        <dbReference type="ARBA" id="ARBA00022450"/>
    </source>
</evidence>
<dbReference type="Gene3D" id="2.30.38.10">
    <property type="entry name" value="Luciferase, Domain 3"/>
    <property type="match status" value="1"/>
</dbReference>
<evidence type="ECO:0000313" key="12">
    <source>
        <dbReference type="EMBL" id="MBR7833528.1"/>
    </source>
</evidence>
<dbReference type="InterPro" id="IPR000873">
    <property type="entry name" value="AMP-dep_synth/lig_dom"/>
</dbReference>
<dbReference type="PROSITE" id="PS52019">
    <property type="entry name" value="PKS_MFAS_DH"/>
    <property type="match status" value="1"/>
</dbReference>
<dbReference type="InterPro" id="IPR050091">
    <property type="entry name" value="PKS_NRPS_Biosynth_Enz"/>
</dbReference>
<keyword evidence="1" id="KW-0596">Phosphopantetheine</keyword>
<keyword evidence="7" id="KW-0012">Acyltransferase</keyword>
<evidence type="ECO:0000256" key="8">
    <source>
        <dbReference type="PROSITE-ProRule" id="PRU01363"/>
    </source>
</evidence>
<dbReference type="InterPro" id="IPR020845">
    <property type="entry name" value="AMP-binding_CS"/>
</dbReference>
<dbReference type="Pfam" id="PF07993">
    <property type="entry name" value="NAD_binding_4"/>
    <property type="match status" value="1"/>
</dbReference>
<dbReference type="SUPFAM" id="SSF50129">
    <property type="entry name" value="GroES-like"/>
    <property type="match status" value="1"/>
</dbReference>
<dbReference type="Pfam" id="PF08242">
    <property type="entry name" value="Methyltransf_12"/>
    <property type="match status" value="1"/>
</dbReference>
<dbReference type="Gene3D" id="1.10.1200.10">
    <property type="entry name" value="ACP-like"/>
    <property type="match status" value="2"/>
</dbReference>
<dbReference type="SUPFAM" id="SSF50486">
    <property type="entry name" value="FMT C-terminal domain-like"/>
    <property type="match status" value="1"/>
</dbReference>
<dbReference type="InterPro" id="IPR013217">
    <property type="entry name" value="Methyltransf_12"/>
</dbReference>
<dbReference type="PROSITE" id="PS00455">
    <property type="entry name" value="AMP_BINDING"/>
    <property type="match status" value="1"/>
</dbReference>
<dbReference type="SUPFAM" id="SSF53901">
    <property type="entry name" value="Thiolase-like"/>
    <property type="match status" value="1"/>
</dbReference>
<dbReference type="GO" id="GO:0004312">
    <property type="term" value="F:fatty acid synthase activity"/>
    <property type="evidence" value="ECO:0007669"/>
    <property type="project" value="TreeGrafter"/>
</dbReference>
<dbReference type="InterPro" id="IPR036736">
    <property type="entry name" value="ACP-like_sf"/>
</dbReference>
<dbReference type="Pfam" id="PF08659">
    <property type="entry name" value="KR"/>
    <property type="match status" value="1"/>
</dbReference>
<dbReference type="InterPro" id="IPR020806">
    <property type="entry name" value="PKS_PP-bd"/>
</dbReference>
<gene>
    <name evidence="12" type="ORF">KDL01_09640</name>
</gene>
<dbReference type="GO" id="GO:0006633">
    <property type="term" value="P:fatty acid biosynthetic process"/>
    <property type="evidence" value="ECO:0007669"/>
    <property type="project" value="TreeGrafter"/>
</dbReference>
<dbReference type="Pfam" id="PF21089">
    <property type="entry name" value="PKS_DH_N"/>
    <property type="match status" value="1"/>
</dbReference>
<feature type="domain" description="Carrier" evidence="9">
    <location>
        <begin position="1433"/>
        <end position="1508"/>
    </location>
</feature>
<dbReference type="GO" id="GO:0071770">
    <property type="term" value="P:DIM/DIP cell wall layer assembly"/>
    <property type="evidence" value="ECO:0007669"/>
    <property type="project" value="TreeGrafter"/>
</dbReference>
<dbReference type="Gene3D" id="3.90.180.10">
    <property type="entry name" value="Medium-chain alcohol dehydrogenases, catalytic domain"/>
    <property type="match status" value="1"/>
</dbReference>
<dbReference type="SUPFAM" id="SSF52151">
    <property type="entry name" value="FabD/lysophospholipase-like"/>
    <property type="match status" value="1"/>
</dbReference>
<dbReference type="InterPro" id="IPR014043">
    <property type="entry name" value="Acyl_transferase_dom"/>
</dbReference>
<dbReference type="InterPro" id="IPR045851">
    <property type="entry name" value="AMP-bd_C_sf"/>
</dbReference>
<dbReference type="CDD" id="cd05195">
    <property type="entry name" value="enoyl_red"/>
    <property type="match status" value="1"/>
</dbReference>
<evidence type="ECO:0000256" key="7">
    <source>
        <dbReference type="ARBA" id="ARBA00023315"/>
    </source>
</evidence>
<organism evidence="12 13">
    <name type="scientific">Actinospica durhamensis</name>
    <dbReference type="NCBI Taxonomy" id="1508375"/>
    <lineage>
        <taxon>Bacteria</taxon>
        <taxon>Bacillati</taxon>
        <taxon>Actinomycetota</taxon>
        <taxon>Actinomycetes</taxon>
        <taxon>Catenulisporales</taxon>
        <taxon>Actinospicaceae</taxon>
        <taxon>Actinospica</taxon>
    </lineage>
</organism>
<feature type="active site" description="Proton acceptor; for dehydratase activity" evidence="8">
    <location>
        <position position="2457"/>
    </location>
</feature>
<dbReference type="GO" id="GO:0005886">
    <property type="term" value="C:plasma membrane"/>
    <property type="evidence" value="ECO:0007669"/>
    <property type="project" value="TreeGrafter"/>
</dbReference>
<dbReference type="Pfam" id="PF08240">
    <property type="entry name" value="ADH_N"/>
    <property type="match status" value="1"/>
</dbReference>
<keyword evidence="5" id="KW-0521">NADP</keyword>
<evidence type="ECO:0000259" key="9">
    <source>
        <dbReference type="PROSITE" id="PS50075"/>
    </source>
</evidence>
<dbReference type="InterPro" id="IPR010071">
    <property type="entry name" value="AA_adenyl_dom"/>
</dbReference>
<dbReference type="Gene3D" id="3.40.50.980">
    <property type="match status" value="2"/>
</dbReference>
<dbReference type="Gene3D" id="3.30.559.30">
    <property type="entry name" value="Nonribosomal peptide synthetase, condensation domain"/>
    <property type="match status" value="1"/>
</dbReference>
<feature type="active site" description="Proton donor; for dehydratase activity" evidence="8">
    <location>
        <position position="2621"/>
    </location>
</feature>
<dbReference type="FunFam" id="3.40.50.12780:FF:000012">
    <property type="entry name" value="Non-ribosomal peptide synthetase"/>
    <property type="match status" value="1"/>
</dbReference>
<dbReference type="InterPro" id="IPR016039">
    <property type="entry name" value="Thiolase-like"/>
</dbReference>
<dbReference type="SMART" id="SM00827">
    <property type="entry name" value="PKS_AT"/>
    <property type="match status" value="1"/>
</dbReference>
<dbReference type="InterPro" id="IPR011034">
    <property type="entry name" value="Formyl_transferase-like_C_sf"/>
</dbReference>
<dbReference type="SUPFAM" id="SSF47336">
    <property type="entry name" value="ACP-like"/>
    <property type="match status" value="2"/>
</dbReference>
<dbReference type="InterPro" id="IPR014031">
    <property type="entry name" value="Ketoacyl_synth_C"/>
</dbReference>
<dbReference type="GO" id="GO:0016491">
    <property type="term" value="F:oxidoreductase activity"/>
    <property type="evidence" value="ECO:0007669"/>
    <property type="project" value="InterPro"/>
</dbReference>
<dbReference type="SUPFAM" id="SSF52777">
    <property type="entry name" value="CoA-dependent acyltransferases"/>
    <property type="match status" value="1"/>
</dbReference>
<evidence type="ECO:0000256" key="2">
    <source>
        <dbReference type="ARBA" id="ARBA00022553"/>
    </source>
</evidence>
<dbReference type="FunFam" id="3.40.50.720:FF:000209">
    <property type="entry name" value="Polyketide synthase Pks12"/>
    <property type="match status" value="1"/>
</dbReference>
<dbReference type="Gene3D" id="3.40.47.10">
    <property type="match status" value="1"/>
</dbReference>
<keyword evidence="2" id="KW-0597">Phosphoprotein</keyword>
<dbReference type="SMART" id="SM00823">
    <property type="entry name" value="PKS_PP"/>
    <property type="match status" value="2"/>
</dbReference>
<dbReference type="Pfam" id="PF00698">
    <property type="entry name" value="Acyl_transf_1"/>
    <property type="match status" value="1"/>
</dbReference>
<dbReference type="FunFam" id="3.40.50.980:FF:000001">
    <property type="entry name" value="Non-ribosomal peptide synthetase"/>
    <property type="match status" value="1"/>
</dbReference>
<evidence type="ECO:0000259" key="10">
    <source>
        <dbReference type="PROSITE" id="PS52004"/>
    </source>
</evidence>
<evidence type="ECO:0000259" key="11">
    <source>
        <dbReference type="PROSITE" id="PS52019"/>
    </source>
</evidence>
<dbReference type="Gene3D" id="3.40.50.12230">
    <property type="match status" value="1"/>
</dbReference>
<dbReference type="InterPro" id="IPR013154">
    <property type="entry name" value="ADH-like_N"/>
</dbReference>
<dbReference type="Pfam" id="PF13602">
    <property type="entry name" value="ADH_zinc_N_2"/>
    <property type="match status" value="1"/>
</dbReference>
<dbReference type="Proteomes" id="UP000675781">
    <property type="component" value="Unassembled WGS sequence"/>
</dbReference>
<dbReference type="InterPro" id="IPR002376">
    <property type="entry name" value="Formyl_transf_N"/>
</dbReference>
<dbReference type="PROSITE" id="PS00012">
    <property type="entry name" value="PHOSPHOPANTETHEINE"/>
    <property type="match status" value="1"/>
</dbReference>
<dbReference type="NCBIfam" id="TIGR01746">
    <property type="entry name" value="Thioester-redct"/>
    <property type="match status" value="1"/>
</dbReference>
<evidence type="ECO:0000256" key="3">
    <source>
        <dbReference type="ARBA" id="ARBA00022679"/>
    </source>
</evidence>
<dbReference type="InterPro" id="IPR013120">
    <property type="entry name" value="FAR_NAD-bd"/>
</dbReference>
<dbReference type="InterPro" id="IPR049552">
    <property type="entry name" value="PKS_DH_N"/>
</dbReference>
<evidence type="ECO:0000256" key="6">
    <source>
        <dbReference type="ARBA" id="ARBA00023268"/>
    </source>
</evidence>
<dbReference type="InterPro" id="IPR020843">
    <property type="entry name" value="ER"/>
</dbReference>
<dbReference type="Gene3D" id="3.40.50.720">
    <property type="entry name" value="NAD(P)-binding Rossmann-like Domain"/>
    <property type="match status" value="2"/>
</dbReference>
<dbReference type="Gene3D" id="3.30.70.3290">
    <property type="match status" value="1"/>
</dbReference>
<dbReference type="SUPFAM" id="SSF53328">
    <property type="entry name" value="Formyltransferase"/>
    <property type="match status" value="1"/>
</dbReference>
<comment type="caution">
    <text evidence="12">The sequence shown here is derived from an EMBL/GenBank/DDBJ whole genome shotgun (WGS) entry which is preliminary data.</text>
</comment>
<dbReference type="InterPro" id="IPR013968">
    <property type="entry name" value="PKS_KR"/>
</dbReference>
<dbReference type="EMBL" id="JAGSOG010000033">
    <property type="protein sequence ID" value="MBR7833528.1"/>
    <property type="molecule type" value="Genomic_DNA"/>
</dbReference>
<dbReference type="Pfam" id="PF00109">
    <property type="entry name" value="ketoacyl-synt"/>
    <property type="match status" value="1"/>
</dbReference>
<dbReference type="Pfam" id="PF00550">
    <property type="entry name" value="PP-binding"/>
    <property type="match status" value="2"/>
</dbReference>
<evidence type="ECO:0000313" key="13">
    <source>
        <dbReference type="Proteomes" id="UP000675781"/>
    </source>
</evidence>
<dbReference type="InterPro" id="IPR029063">
    <property type="entry name" value="SAM-dependent_MTases_sf"/>
</dbReference>
<keyword evidence="4" id="KW-0677">Repeat</keyword>
<dbReference type="InterPro" id="IPR006162">
    <property type="entry name" value="Ppantetheine_attach_site"/>
</dbReference>
<feature type="region of interest" description="N-terminal hotdog fold" evidence="8">
    <location>
        <begin position="2425"/>
        <end position="2549"/>
    </location>
</feature>
<dbReference type="PROSITE" id="PS52004">
    <property type="entry name" value="KS3_2"/>
    <property type="match status" value="1"/>
</dbReference>
<feature type="region of interest" description="C-terminal hotdog fold" evidence="8">
    <location>
        <begin position="2560"/>
        <end position="2705"/>
    </location>
</feature>
<dbReference type="InterPro" id="IPR042104">
    <property type="entry name" value="PKS_dehydratase_sf"/>
</dbReference>
<evidence type="ECO:0000256" key="5">
    <source>
        <dbReference type="ARBA" id="ARBA00022857"/>
    </source>
</evidence>
<dbReference type="SMART" id="SM00825">
    <property type="entry name" value="PKS_KS"/>
    <property type="match status" value="1"/>
</dbReference>